<organism evidence="1 2">
    <name type="scientific">Trifolium medium</name>
    <dbReference type="NCBI Taxonomy" id="97028"/>
    <lineage>
        <taxon>Eukaryota</taxon>
        <taxon>Viridiplantae</taxon>
        <taxon>Streptophyta</taxon>
        <taxon>Embryophyta</taxon>
        <taxon>Tracheophyta</taxon>
        <taxon>Spermatophyta</taxon>
        <taxon>Magnoliopsida</taxon>
        <taxon>eudicotyledons</taxon>
        <taxon>Gunneridae</taxon>
        <taxon>Pentapetalae</taxon>
        <taxon>rosids</taxon>
        <taxon>fabids</taxon>
        <taxon>Fabales</taxon>
        <taxon>Fabaceae</taxon>
        <taxon>Papilionoideae</taxon>
        <taxon>50 kb inversion clade</taxon>
        <taxon>NPAAA clade</taxon>
        <taxon>Hologalegina</taxon>
        <taxon>IRL clade</taxon>
        <taxon>Trifolieae</taxon>
        <taxon>Trifolium</taxon>
    </lineage>
</organism>
<evidence type="ECO:0000313" key="1">
    <source>
        <dbReference type="EMBL" id="MCI54927.1"/>
    </source>
</evidence>
<sequence>MVVCSSGGGAVAAAMVCSGSRIRRGFRRRCFAIVTS</sequence>
<dbReference type="AlphaFoldDB" id="A0A392T3G2"/>
<proteinExistence type="predicted"/>
<accession>A0A392T3G2</accession>
<name>A0A392T3G2_9FABA</name>
<comment type="caution">
    <text evidence="1">The sequence shown here is derived from an EMBL/GenBank/DDBJ whole genome shotgun (WGS) entry which is preliminary data.</text>
</comment>
<dbReference type="Proteomes" id="UP000265520">
    <property type="component" value="Unassembled WGS sequence"/>
</dbReference>
<reference evidence="1 2" key="1">
    <citation type="journal article" date="2018" name="Front. Plant Sci.">
        <title>Red Clover (Trifolium pratense) and Zigzag Clover (T. medium) - A Picture of Genomic Similarities and Differences.</title>
        <authorList>
            <person name="Dluhosova J."/>
            <person name="Istvanek J."/>
            <person name="Nedelnik J."/>
            <person name="Repkova J."/>
        </authorList>
    </citation>
    <scope>NUCLEOTIDE SEQUENCE [LARGE SCALE GENOMIC DNA]</scope>
    <source>
        <strain evidence="2">cv. 10/8</strain>
        <tissue evidence="1">Leaf</tissue>
    </source>
</reference>
<keyword evidence="2" id="KW-1185">Reference proteome</keyword>
<dbReference type="EMBL" id="LXQA010487671">
    <property type="protein sequence ID" value="MCI54927.1"/>
    <property type="molecule type" value="Genomic_DNA"/>
</dbReference>
<protein>
    <submittedName>
        <fullName evidence="1">Uncharacterized protein</fullName>
    </submittedName>
</protein>
<evidence type="ECO:0000313" key="2">
    <source>
        <dbReference type="Proteomes" id="UP000265520"/>
    </source>
</evidence>
<feature type="non-terminal residue" evidence="1">
    <location>
        <position position="36"/>
    </location>
</feature>